<comment type="similarity">
    <text evidence="6">Belongs to the ABC-4 integral membrane protein family.</text>
</comment>
<feature type="transmembrane region" description="Helical" evidence="7">
    <location>
        <begin position="21"/>
        <end position="39"/>
    </location>
</feature>
<name>A0A8A4TPH8_SULCO</name>
<evidence type="ECO:0000313" key="11">
    <source>
        <dbReference type="Proteomes" id="UP000663929"/>
    </source>
</evidence>
<sequence>MFDYDKWQEILATVRRNKLRTLLTMFGVFWGLFLLLLLLGSGQGLENGVGSSFDGWATNSGFIWPRRTTKPYRGLQPGRRARFTEDDIPALRAALPGLDALAPRAQLGGFRGSNNVFRGDRTGGFSVYGDVPAYQRISLTDMLVGRHINPLDIEGKRKVAVIGTDVLSVLFDEGEEPIGEYIRINGVFFQVVGVHKSRRTGGDGDRDAQSIYIPLSAYQQAFGEGKRFHWYAYSAKPGVSVNELEGQMMAAIRERHRIHPEDRNALGHNNLEEEFQQLTGLFGGIRAFVWFVGIGTLLAGVIGVSNIMLIVVKERTREIGIRKAIGATPWSIVALIMQEALLLTGFAGYLGLLCGVAVLEAVNRALGTDAGVFLYPAVSLTTAGLAFAVLVLCGCLAGLIPARRAASIRPIEAIQV</sequence>
<evidence type="ECO:0000256" key="3">
    <source>
        <dbReference type="ARBA" id="ARBA00022692"/>
    </source>
</evidence>
<dbReference type="Pfam" id="PF02687">
    <property type="entry name" value="FtsX"/>
    <property type="match status" value="1"/>
</dbReference>
<dbReference type="AlphaFoldDB" id="A0A8A4TPH8"/>
<reference evidence="10" key="1">
    <citation type="submission" date="2021-03" db="EMBL/GenBank/DDBJ databases">
        <title>Acanthopleuribacteraceae sp. M133.</title>
        <authorList>
            <person name="Wang G."/>
        </authorList>
    </citation>
    <scope>NUCLEOTIDE SEQUENCE</scope>
    <source>
        <strain evidence="10">M133</strain>
    </source>
</reference>
<accession>A0A8A4TPH8</accession>
<keyword evidence="11" id="KW-1185">Reference proteome</keyword>
<keyword evidence="2" id="KW-1003">Cell membrane</keyword>
<proteinExistence type="inferred from homology"/>
<feature type="domain" description="MacB-like periplasmic core" evidence="9">
    <location>
        <begin position="21"/>
        <end position="248"/>
    </location>
</feature>
<dbReference type="Proteomes" id="UP000663929">
    <property type="component" value="Chromosome"/>
</dbReference>
<evidence type="ECO:0000256" key="1">
    <source>
        <dbReference type="ARBA" id="ARBA00004651"/>
    </source>
</evidence>
<dbReference type="RefSeq" id="WP_237381578.1">
    <property type="nucleotide sequence ID" value="NZ_CP071793.1"/>
</dbReference>
<dbReference type="PANTHER" id="PTHR30572">
    <property type="entry name" value="MEMBRANE COMPONENT OF TRANSPORTER-RELATED"/>
    <property type="match status" value="1"/>
</dbReference>
<dbReference type="EMBL" id="CP071793">
    <property type="protein sequence ID" value="QTD51450.1"/>
    <property type="molecule type" value="Genomic_DNA"/>
</dbReference>
<evidence type="ECO:0000256" key="2">
    <source>
        <dbReference type="ARBA" id="ARBA00022475"/>
    </source>
</evidence>
<keyword evidence="5 7" id="KW-0472">Membrane</keyword>
<dbReference type="KEGG" id="scor:J3U87_03185"/>
<feature type="transmembrane region" description="Helical" evidence="7">
    <location>
        <begin position="378"/>
        <end position="400"/>
    </location>
</feature>
<evidence type="ECO:0000313" key="10">
    <source>
        <dbReference type="EMBL" id="QTD51450.1"/>
    </source>
</evidence>
<keyword evidence="3 7" id="KW-0812">Transmembrane</keyword>
<dbReference type="GO" id="GO:0022857">
    <property type="term" value="F:transmembrane transporter activity"/>
    <property type="evidence" value="ECO:0007669"/>
    <property type="project" value="TreeGrafter"/>
</dbReference>
<gene>
    <name evidence="10" type="ORF">J3U87_03185</name>
</gene>
<evidence type="ECO:0000259" key="9">
    <source>
        <dbReference type="Pfam" id="PF12704"/>
    </source>
</evidence>
<dbReference type="PANTHER" id="PTHR30572:SF4">
    <property type="entry name" value="ABC TRANSPORTER PERMEASE YTRF"/>
    <property type="match status" value="1"/>
</dbReference>
<evidence type="ECO:0000256" key="6">
    <source>
        <dbReference type="ARBA" id="ARBA00038076"/>
    </source>
</evidence>
<feature type="domain" description="ABC3 transporter permease C-terminal" evidence="8">
    <location>
        <begin position="291"/>
        <end position="408"/>
    </location>
</feature>
<evidence type="ECO:0000256" key="4">
    <source>
        <dbReference type="ARBA" id="ARBA00022989"/>
    </source>
</evidence>
<keyword evidence="4 7" id="KW-1133">Transmembrane helix</keyword>
<evidence type="ECO:0000259" key="8">
    <source>
        <dbReference type="Pfam" id="PF02687"/>
    </source>
</evidence>
<feature type="transmembrane region" description="Helical" evidence="7">
    <location>
        <begin position="332"/>
        <end position="358"/>
    </location>
</feature>
<dbReference type="InterPro" id="IPR003838">
    <property type="entry name" value="ABC3_permease_C"/>
</dbReference>
<evidence type="ECO:0000256" key="7">
    <source>
        <dbReference type="SAM" id="Phobius"/>
    </source>
</evidence>
<evidence type="ECO:0000256" key="5">
    <source>
        <dbReference type="ARBA" id="ARBA00023136"/>
    </source>
</evidence>
<dbReference type="InterPro" id="IPR025857">
    <property type="entry name" value="MacB_PCD"/>
</dbReference>
<organism evidence="10 11">
    <name type="scientific">Sulfidibacter corallicola</name>
    <dbReference type="NCBI Taxonomy" id="2818388"/>
    <lineage>
        <taxon>Bacteria</taxon>
        <taxon>Pseudomonadati</taxon>
        <taxon>Acidobacteriota</taxon>
        <taxon>Holophagae</taxon>
        <taxon>Acanthopleuribacterales</taxon>
        <taxon>Acanthopleuribacteraceae</taxon>
        <taxon>Sulfidibacter</taxon>
    </lineage>
</organism>
<dbReference type="GO" id="GO:0005886">
    <property type="term" value="C:plasma membrane"/>
    <property type="evidence" value="ECO:0007669"/>
    <property type="project" value="UniProtKB-SubCell"/>
</dbReference>
<feature type="transmembrane region" description="Helical" evidence="7">
    <location>
        <begin position="287"/>
        <end position="312"/>
    </location>
</feature>
<dbReference type="Pfam" id="PF12704">
    <property type="entry name" value="MacB_PCD"/>
    <property type="match status" value="1"/>
</dbReference>
<comment type="subcellular location">
    <subcellularLocation>
        <location evidence="1">Cell membrane</location>
        <topology evidence="1">Multi-pass membrane protein</topology>
    </subcellularLocation>
</comment>
<dbReference type="InterPro" id="IPR050250">
    <property type="entry name" value="Macrolide_Exporter_MacB"/>
</dbReference>
<protein>
    <submittedName>
        <fullName evidence="10">ABC transporter permease</fullName>
    </submittedName>
</protein>